<gene>
    <name evidence="1" type="ORF">RDI58_025295</name>
</gene>
<comment type="caution">
    <text evidence="1">The sequence shown here is derived from an EMBL/GenBank/DDBJ whole genome shotgun (WGS) entry which is preliminary data.</text>
</comment>
<dbReference type="Proteomes" id="UP001371456">
    <property type="component" value="Unassembled WGS sequence"/>
</dbReference>
<keyword evidence="2" id="KW-1185">Reference proteome</keyword>
<evidence type="ECO:0000313" key="2">
    <source>
        <dbReference type="Proteomes" id="UP001371456"/>
    </source>
</evidence>
<dbReference type="EMBL" id="JBANQN010000010">
    <property type="protein sequence ID" value="KAK6778577.1"/>
    <property type="molecule type" value="Genomic_DNA"/>
</dbReference>
<evidence type="ECO:0000313" key="1">
    <source>
        <dbReference type="EMBL" id="KAK6778577.1"/>
    </source>
</evidence>
<name>A0AAN8T4W2_SOLBU</name>
<organism evidence="1 2">
    <name type="scientific">Solanum bulbocastanum</name>
    <name type="common">Wild potato</name>
    <dbReference type="NCBI Taxonomy" id="147425"/>
    <lineage>
        <taxon>Eukaryota</taxon>
        <taxon>Viridiplantae</taxon>
        <taxon>Streptophyta</taxon>
        <taxon>Embryophyta</taxon>
        <taxon>Tracheophyta</taxon>
        <taxon>Spermatophyta</taxon>
        <taxon>Magnoliopsida</taxon>
        <taxon>eudicotyledons</taxon>
        <taxon>Gunneridae</taxon>
        <taxon>Pentapetalae</taxon>
        <taxon>asterids</taxon>
        <taxon>lamiids</taxon>
        <taxon>Solanales</taxon>
        <taxon>Solanaceae</taxon>
        <taxon>Solanoideae</taxon>
        <taxon>Solaneae</taxon>
        <taxon>Solanum</taxon>
    </lineage>
</organism>
<reference evidence="1 2" key="1">
    <citation type="submission" date="2024-02" db="EMBL/GenBank/DDBJ databases">
        <title>de novo genome assembly of Solanum bulbocastanum strain 11H21.</title>
        <authorList>
            <person name="Hosaka A.J."/>
        </authorList>
    </citation>
    <scope>NUCLEOTIDE SEQUENCE [LARGE SCALE GENOMIC DNA]</scope>
    <source>
        <tissue evidence="1">Young leaves</tissue>
    </source>
</reference>
<sequence>MKIIHRRMPTNHPTSQLMSAMARIPSRKYFVYLINQRMRKKQ</sequence>
<accession>A0AAN8T4W2</accession>
<proteinExistence type="predicted"/>
<dbReference type="AlphaFoldDB" id="A0AAN8T4W2"/>
<protein>
    <submittedName>
        <fullName evidence="1">Uncharacterized protein</fullName>
    </submittedName>
</protein>